<reference evidence="1" key="2">
    <citation type="submission" date="2020-09" db="EMBL/GenBank/DDBJ databases">
        <authorList>
            <person name="Sun Q."/>
            <person name="Ohkuma M."/>
        </authorList>
    </citation>
    <scope>NUCLEOTIDE SEQUENCE</scope>
    <source>
        <strain evidence="1">JCM 4391</strain>
    </source>
</reference>
<proteinExistence type="predicted"/>
<evidence type="ECO:0000313" key="2">
    <source>
        <dbReference type="Proteomes" id="UP000636661"/>
    </source>
</evidence>
<name>A0A918HV02_9ACTN</name>
<sequence length="123" mass="12787">MGPSAGTLGRPAFPRVGRCAGWNTRECDMDVQRLAGIAATLFGELGAAGPLTVRELPDGLGIRVCRAGVRGGGSIFVAGDESVLFVGSAMDFDAGLAAFRQGRRTPVERFRGGPDRRSAPKAP</sequence>
<dbReference type="EMBL" id="BMTP01000002">
    <property type="protein sequence ID" value="GGU23138.1"/>
    <property type="molecule type" value="Genomic_DNA"/>
</dbReference>
<comment type="caution">
    <text evidence="1">The sequence shown here is derived from an EMBL/GenBank/DDBJ whole genome shotgun (WGS) entry which is preliminary data.</text>
</comment>
<dbReference type="Proteomes" id="UP000636661">
    <property type="component" value="Unassembled WGS sequence"/>
</dbReference>
<reference evidence="1" key="1">
    <citation type="journal article" date="2014" name="Int. J. Syst. Evol. Microbiol.">
        <title>Complete genome sequence of Corynebacterium casei LMG S-19264T (=DSM 44701T), isolated from a smear-ripened cheese.</title>
        <authorList>
            <consortium name="US DOE Joint Genome Institute (JGI-PGF)"/>
            <person name="Walter F."/>
            <person name="Albersmeier A."/>
            <person name="Kalinowski J."/>
            <person name="Ruckert C."/>
        </authorList>
    </citation>
    <scope>NUCLEOTIDE SEQUENCE</scope>
    <source>
        <strain evidence="1">JCM 4391</strain>
    </source>
</reference>
<dbReference type="AlphaFoldDB" id="A0A918HV02"/>
<organism evidence="1 2">
    <name type="scientific">Streptomyces lavendofoliae</name>
    <dbReference type="NCBI Taxonomy" id="67314"/>
    <lineage>
        <taxon>Bacteria</taxon>
        <taxon>Bacillati</taxon>
        <taxon>Actinomycetota</taxon>
        <taxon>Actinomycetes</taxon>
        <taxon>Kitasatosporales</taxon>
        <taxon>Streptomycetaceae</taxon>
        <taxon>Streptomyces</taxon>
    </lineage>
</organism>
<gene>
    <name evidence="1" type="ORF">GCM10010274_06890</name>
</gene>
<accession>A0A918HV02</accession>
<evidence type="ECO:0000313" key="1">
    <source>
        <dbReference type="EMBL" id="GGU23138.1"/>
    </source>
</evidence>
<protein>
    <submittedName>
        <fullName evidence="1">Uncharacterized protein</fullName>
    </submittedName>
</protein>
<keyword evidence="2" id="KW-1185">Reference proteome</keyword>